<proteinExistence type="inferred from homology"/>
<accession>A0A291T8W5</accession>
<dbReference type="UniPathway" id="UPA00253">
    <property type="reaction ID" value="UER00332"/>
</dbReference>
<dbReference type="EC" id="2.7.7.18" evidence="10"/>
<keyword evidence="7 10" id="KW-0067">ATP-binding</keyword>
<evidence type="ECO:0000256" key="9">
    <source>
        <dbReference type="ARBA" id="ARBA00048721"/>
    </source>
</evidence>
<organism evidence="13 14">
    <name type="scientific">Faecalibacterium prausnitzii</name>
    <dbReference type="NCBI Taxonomy" id="853"/>
    <lineage>
        <taxon>Bacteria</taxon>
        <taxon>Bacillati</taxon>
        <taxon>Bacillota</taxon>
        <taxon>Clostridia</taxon>
        <taxon>Eubacteriales</taxon>
        <taxon>Oscillospiraceae</taxon>
        <taxon>Faecalibacterium</taxon>
    </lineage>
</organism>
<comment type="similarity">
    <text evidence="10">Belongs to the NadD family.</text>
</comment>
<dbReference type="CDD" id="cd02165">
    <property type="entry name" value="NMNAT"/>
    <property type="match status" value="1"/>
</dbReference>
<dbReference type="SUPFAM" id="SSF52374">
    <property type="entry name" value="Nucleotidylyl transferase"/>
    <property type="match status" value="1"/>
</dbReference>
<evidence type="ECO:0000256" key="2">
    <source>
        <dbReference type="ARBA" id="ARBA00005019"/>
    </source>
</evidence>
<keyword evidence="6 10" id="KW-0547">Nucleotide-binding</keyword>
<keyword evidence="3 10" id="KW-0662">Pyridine nucleotide biosynthesis</keyword>
<evidence type="ECO:0000256" key="5">
    <source>
        <dbReference type="ARBA" id="ARBA00022695"/>
    </source>
</evidence>
<dbReference type="HAMAP" id="MF_00244">
    <property type="entry name" value="NaMN_adenylyltr"/>
    <property type="match status" value="1"/>
</dbReference>
<feature type="domain" description="Cytidyltransferase-like" evidence="12">
    <location>
        <begin position="5"/>
        <end position="160"/>
    </location>
</feature>
<feature type="compositionally biased region" description="Basic and acidic residues" evidence="11">
    <location>
        <begin position="208"/>
        <end position="218"/>
    </location>
</feature>
<gene>
    <name evidence="10 13" type="primary">nadD</name>
    <name evidence="13" type="ORF">CRH10_04290</name>
</gene>
<keyword evidence="8 10" id="KW-0520">NAD</keyword>
<dbReference type="InterPro" id="IPR005248">
    <property type="entry name" value="NadD/NMNAT"/>
</dbReference>
<protein>
    <recommendedName>
        <fullName evidence="10">Probable nicotinate-nucleotide adenylyltransferase</fullName>
        <ecNumber evidence="10">2.7.7.18</ecNumber>
    </recommendedName>
    <alternativeName>
        <fullName evidence="10">Deamido-NAD(+) diphosphorylase</fullName>
    </alternativeName>
    <alternativeName>
        <fullName evidence="10">Deamido-NAD(+) pyrophosphorylase</fullName>
    </alternativeName>
    <alternativeName>
        <fullName evidence="10">Nicotinate mononucleotide adenylyltransferase</fullName>
        <shortName evidence="10">NaMN adenylyltransferase</shortName>
    </alternativeName>
</protein>
<reference evidence="13 14" key="1">
    <citation type="submission" date="2017-10" db="EMBL/GenBank/DDBJ databases">
        <title>Complete Genome Sequence of Faecalibacterium prausnitzii isolated from the gut of healthy adult Indian.</title>
        <authorList>
            <person name="Bag S."/>
            <person name="Ghosh T.S."/>
            <person name="Das B."/>
        </authorList>
    </citation>
    <scope>NUCLEOTIDE SEQUENCE [LARGE SCALE GENOMIC DNA]</scope>
    <source>
        <strain evidence="13 14">Indica</strain>
    </source>
</reference>
<dbReference type="GO" id="GO:0009435">
    <property type="term" value="P:NAD+ biosynthetic process"/>
    <property type="evidence" value="ECO:0007669"/>
    <property type="project" value="UniProtKB-UniRule"/>
</dbReference>
<evidence type="ECO:0000256" key="7">
    <source>
        <dbReference type="ARBA" id="ARBA00022840"/>
    </source>
</evidence>
<evidence type="ECO:0000256" key="3">
    <source>
        <dbReference type="ARBA" id="ARBA00022642"/>
    </source>
</evidence>
<evidence type="ECO:0000256" key="1">
    <source>
        <dbReference type="ARBA" id="ARBA00002324"/>
    </source>
</evidence>
<dbReference type="Pfam" id="PF01467">
    <property type="entry name" value="CTP_transf_like"/>
    <property type="match status" value="1"/>
</dbReference>
<evidence type="ECO:0000256" key="6">
    <source>
        <dbReference type="ARBA" id="ARBA00022741"/>
    </source>
</evidence>
<dbReference type="GO" id="GO:0005524">
    <property type="term" value="F:ATP binding"/>
    <property type="evidence" value="ECO:0007669"/>
    <property type="project" value="UniProtKB-KW"/>
</dbReference>
<evidence type="ECO:0000256" key="8">
    <source>
        <dbReference type="ARBA" id="ARBA00023027"/>
    </source>
</evidence>
<dbReference type="InterPro" id="IPR004821">
    <property type="entry name" value="Cyt_trans-like"/>
</dbReference>
<evidence type="ECO:0000313" key="14">
    <source>
        <dbReference type="Proteomes" id="UP000223709"/>
    </source>
</evidence>
<evidence type="ECO:0000259" key="12">
    <source>
        <dbReference type="Pfam" id="PF01467"/>
    </source>
</evidence>
<dbReference type="EMBL" id="CP023819">
    <property type="protein sequence ID" value="ATL89579.1"/>
    <property type="molecule type" value="Genomic_DNA"/>
</dbReference>
<name>A0A291T8W5_9FIRM</name>
<dbReference type="AlphaFoldDB" id="A0A291T8W5"/>
<dbReference type="PANTHER" id="PTHR39321:SF3">
    <property type="entry name" value="PHOSPHOPANTETHEINE ADENYLYLTRANSFERASE"/>
    <property type="match status" value="1"/>
</dbReference>
<evidence type="ECO:0000256" key="11">
    <source>
        <dbReference type="SAM" id="MobiDB-lite"/>
    </source>
</evidence>
<evidence type="ECO:0000313" key="13">
    <source>
        <dbReference type="EMBL" id="ATL89579.1"/>
    </source>
</evidence>
<dbReference type="RefSeq" id="WP_098922980.1">
    <property type="nucleotide sequence ID" value="NZ_CP023819.1"/>
</dbReference>
<dbReference type="PANTHER" id="PTHR39321">
    <property type="entry name" value="NICOTINATE-NUCLEOTIDE ADENYLYLTRANSFERASE-RELATED"/>
    <property type="match status" value="1"/>
</dbReference>
<dbReference type="GO" id="GO:0004515">
    <property type="term" value="F:nicotinate-nucleotide adenylyltransferase activity"/>
    <property type="evidence" value="ECO:0007669"/>
    <property type="project" value="UniProtKB-UniRule"/>
</dbReference>
<dbReference type="Proteomes" id="UP000223709">
    <property type="component" value="Chromosome"/>
</dbReference>
<keyword evidence="5 10" id="KW-0548">Nucleotidyltransferase</keyword>
<comment type="function">
    <text evidence="1 10">Catalyzes the reversible adenylation of nicotinate mononucleotide (NaMN) to nicotinic acid adenine dinucleotide (NaAD).</text>
</comment>
<dbReference type="NCBIfam" id="TIGR00125">
    <property type="entry name" value="cyt_tran_rel"/>
    <property type="match status" value="1"/>
</dbReference>
<keyword evidence="4 10" id="KW-0808">Transferase</keyword>
<evidence type="ECO:0000256" key="4">
    <source>
        <dbReference type="ARBA" id="ARBA00022679"/>
    </source>
</evidence>
<feature type="region of interest" description="Disordered" evidence="11">
    <location>
        <begin position="208"/>
        <end position="228"/>
    </location>
</feature>
<dbReference type="InterPro" id="IPR014729">
    <property type="entry name" value="Rossmann-like_a/b/a_fold"/>
</dbReference>
<dbReference type="NCBIfam" id="TIGR00482">
    <property type="entry name" value="nicotinate (nicotinamide) nucleotide adenylyltransferase"/>
    <property type="match status" value="1"/>
</dbReference>
<sequence length="228" mass="24956">MRLLLYGGTFDPPHNGHLNNLRAAAARVRPDRVVVMPAGLSPFKQSTAAPGSARVEMCACFRALEAEGAVPALCVSGWEVEQAALGRRNYTVLTLEMLARTYPEAELYMAMGSDMLLSFDSWHRWQEILRLARLVVTSRNVGDAPELHAKAKQMDPTGARILFAQVEALPMASSDLRARLAAGEACENELPALVRRVIRREGLYRADRGESGNHESETGKGACARPVE</sequence>
<comment type="catalytic activity">
    <reaction evidence="9 10">
        <text>nicotinate beta-D-ribonucleotide + ATP + H(+) = deamido-NAD(+) + diphosphate</text>
        <dbReference type="Rhea" id="RHEA:22860"/>
        <dbReference type="ChEBI" id="CHEBI:15378"/>
        <dbReference type="ChEBI" id="CHEBI:30616"/>
        <dbReference type="ChEBI" id="CHEBI:33019"/>
        <dbReference type="ChEBI" id="CHEBI:57502"/>
        <dbReference type="ChEBI" id="CHEBI:58437"/>
        <dbReference type="EC" id="2.7.7.18"/>
    </reaction>
</comment>
<dbReference type="Gene3D" id="3.40.50.620">
    <property type="entry name" value="HUPs"/>
    <property type="match status" value="1"/>
</dbReference>
<evidence type="ECO:0000256" key="10">
    <source>
        <dbReference type="HAMAP-Rule" id="MF_00244"/>
    </source>
</evidence>
<comment type="pathway">
    <text evidence="2 10">Cofactor biosynthesis; NAD(+) biosynthesis; deamido-NAD(+) from nicotinate D-ribonucleotide: step 1/1.</text>
</comment>